<feature type="compositionally biased region" description="Basic and acidic residues" evidence="1">
    <location>
        <begin position="139"/>
        <end position="153"/>
    </location>
</feature>
<evidence type="ECO:0000256" key="1">
    <source>
        <dbReference type="SAM" id="MobiDB-lite"/>
    </source>
</evidence>
<dbReference type="EMBL" id="HBNR01027762">
    <property type="protein sequence ID" value="CAE4580550.1"/>
    <property type="molecule type" value="Transcribed_RNA"/>
</dbReference>
<evidence type="ECO:0000313" key="2">
    <source>
        <dbReference type="EMBL" id="CAE4580550.1"/>
    </source>
</evidence>
<sequence length="180" mass="19757">MYGAGTPIPSYTFPVKVNVEDAALGEVDFKAYEFGVQNAYDGSTAKFGKVDALTAAIRMRGTSGAPASREEEVLVDSVKGPMTMSPDGRPIGSTRGEDTQMSGNTSKSYLACSKNWDRLTSTEKKIMLLTAAKKSAKLRESAEVKGKRTDPHHPMFNITRPYFDPRDQKAWQNAWTIPDN</sequence>
<feature type="region of interest" description="Disordered" evidence="1">
    <location>
        <begin position="79"/>
        <end position="106"/>
    </location>
</feature>
<accession>A0A7S4UG52</accession>
<reference evidence="2" key="1">
    <citation type="submission" date="2021-01" db="EMBL/GenBank/DDBJ databases">
        <authorList>
            <person name="Corre E."/>
            <person name="Pelletier E."/>
            <person name="Niang G."/>
            <person name="Scheremetjew M."/>
            <person name="Finn R."/>
            <person name="Kale V."/>
            <person name="Holt S."/>
            <person name="Cochrane G."/>
            <person name="Meng A."/>
            <person name="Brown T."/>
            <person name="Cohen L."/>
        </authorList>
    </citation>
    <scope>NUCLEOTIDE SEQUENCE</scope>
    <source>
        <strain evidence="2">CCMP3105</strain>
    </source>
</reference>
<gene>
    <name evidence="2" type="ORF">AMON00008_LOCUS18840</name>
</gene>
<feature type="region of interest" description="Disordered" evidence="1">
    <location>
        <begin position="139"/>
        <end position="161"/>
    </location>
</feature>
<dbReference type="AlphaFoldDB" id="A0A7S4UG52"/>
<organism evidence="2">
    <name type="scientific">Alexandrium monilatum</name>
    <dbReference type="NCBI Taxonomy" id="311494"/>
    <lineage>
        <taxon>Eukaryota</taxon>
        <taxon>Sar</taxon>
        <taxon>Alveolata</taxon>
        <taxon>Dinophyceae</taxon>
        <taxon>Gonyaulacales</taxon>
        <taxon>Pyrocystaceae</taxon>
        <taxon>Alexandrium</taxon>
    </lineage>
</organism>
<proteinExistence type="predicted"/>
<protein>
    <submittedName>
        <fullName evidence="2">Uncharacterized protein</fullName>
    </submittedName>
</protein>
<name>A0A7S4UG52_9DINO</name>